<proteinExistence type="predicted"/>
<dbReference type="SUPFAM" id="SSF47266">
    <property type="entry name" value="4-helical cytokines"/>
    <property type="match status" value="1"/>
</dbReference>
<protein>
    <recommendedName>
        <fullName evidence="3">Interleukin</fullName>
    </recommendedName>
</protein>
<dbReference type="Proteomes" id="UP001352852">
    <property type="component" value="Unassembled WGS sequence"/>
</dbReference>
<dbReference type="EMBL" id="JAHUTJ010036118">
    <property type="protein sequence ID" value="MED6278734.1"/>
    <property type="molecule type" value="Genomic_DNA"/>
</dbReference>
<gene>
    <name evidence="1" type="ORF">CHARACLAT_026959</name>
</gene>
<accession>A0ABU7DUN5</accession>
<reference evidence="1 2" key="1">
    <citation type="submission" date="2021-06" db="EMBL/GenBank/DDBJ databases">
        <authorList>
            <person name="Palmer J.M."/>
        </authorList>
    </citation>
    <scope>NUCLEOTIDE SEQUENCE [LARGE SCALE GENOMIC DNA]</scope>
    <source>
        <strain evidence="1 2">CL_MEX2019</strain>
        <tissue evidence="1">Muscle</tissue>
    </source>
</reference>
<comment type="caution">
    <text evidence="1">The sequence shown here is derived from an EMBL/GenBank/DDBJ whole genome shotgun (WGS) entry which is preliminary data.</text>
</comment>
<evidence type="ECO:0008006" key="3">
    <source>
        <dbReference type="Google" id="ProtNLM"/>
    </source>
</evidence>
<dbReference type="InterPro" id="IPR009079">
    <property type="entry name" value="4_helix_cytokine-like_core"/>
</dbReference>
<dbReference type="Gene3D" id="1.20.1250.70">
    <property type="entry name" value="Interleukin-15/Interleukin-21"/>
    <property type="match status" value="1"/>
</dbReference>
<name>A0ABU7DUN5_9TELE</name>
<sequence>MKQQVKCQNDSEFYSPNPTETKCFKSALECIYKELNGTASTECEDPNHRIDQGLESLEIMIDNLNLTTNLPECACELWTQTSFSKFLDNYESLLQRANAAAGK</sequence>
<keyword evidence="2" id="KW-1185">Reference proteome</keyword>
<evidence type="ECO:0000313" key="2">
    <source>
        <dbReference type="Proteomes" id="UP001352852"/>
    </source>
</evidence>
<evidence type="ECO:0000313" key="1">
    <source>
        <dbReference type="EMBL" id="MED6278734.1"/>
    </source>
</evidence>
<organism evidence="1 2">
    <name type="scientific">Characodon lateralis</name>
    <dbReference type="NCBI Taxonomy" id="208331"/>
    <lineage>
        <taxon>Eukaryota</taxon>
        <taxon>Metazoa</taxon>
        <taxon>Chordata</taxon>
        <taxon>Craniata</taxon>
        <taxon>Vertebrata</taxon>
        <taxon>Euteleostomi</taxon>
        <taxon>Actinopterygii</taxon>
        <taxon>Neopterygii</taxon>
        <taxon>Teleostei</taxon>
        <taxon>Neoteleostei</taxon>
        <taxon>Acanthomorphata</taxon>
        <taxon>Ovalentaria</taxon>
        <taxon>Atherinomorphae</taxon>
        <taxon>Cyprinodontiformes</taxon>
        <taxon>Goodeidae</taxon>
        <taxon>Characodon</taxon>
    </lineage>
</organism>